<dbReference type="Proteomes" id="UP001218412">
    <property type="component" value="Chromosome"/>
</dbReference>
<dbReference type="PANTHER" id="PTHR42951:SF4">
    <property type="entry name" value="ACYL-COENZYME A THIOESTERASE MBLAC2"/>
    <property type="match status" value="1"/>
</dbReference>
<evidence type="ECO:0000256" key="2">
    <source>
        <dbReference type="SAM" id="SignalP"/>
    </source>
</evidence>
<keyword evidence="5" id="KW-1185">Reference proteome</keyword>
<dbReference type="SMART" id="SM00849">
    <property type="entry name" value="Lactamase_B"/>
    <property type="match status" value="1"/>
</dbReference>
<sequence>MFHLILTACLAGSAGTCAPVLLPAGYAADLAGCESGAGQIASGWLSRHDDLAGRGTDCVATDDLPALELHKIAPGLFVFQGDPVQLEDSGDGRIANLGVVIGGASVAVIDSGVSRAQGQELYAAIRRLTDKPVSHVILTHAHPDHVLGTAVFQEAGATVIGHRALPLALELRAGSYLDSMDALFPPEQMLGTGIVLPDATVDDVLEIDLGARRLTLTAAPTAHTDSDLTVFDHASATLFSGDLIFRLLTPILDGSLSGWLQWLDTPPDPAPRRIVPGHGPVAATWAEAVGPQTRFLRALEHATRARILAGQPMSQAVPEIVHAMQDMAAGWNAFDASVARDATAAYKELEWQ</sequence>
<dbReference type="RefSeq" id="WP_272859442.1">
    <property type="nucleotide sequence ID" value="NZ_CP067134.1"/>
</dbReference>
<evidence type="ECO:0000259" key="3">
    <source>
        <dbReference type="SMART" id="SM00849"/>
    </source>
</evidence>
<evidence type="ECO:0000313" key="4">
    <source>
        <dbReference type="EMBL" id="WCR11341.1"/>
    </source>
</evidence>
<feature type="domain" description="Metallo-beta-lactamase" evidence="3">
    <location>
        <begin position="94"/>
        <end position="278"/>
    </location>
</feature>
<feature type="signal peptide" evidence="2">
    <location>
        <begin position="1"/>
        <end position="18"/>
    </location>
</feature>
<accession>A0ABY7SWE8</accession>
<organism evidence="4 5">
    <name type="scientific">Paracoccus stylophorae</name>
    <dbReference type="NCBI Taxonomy" id="659350"/>
    <lineage>
        <taxon>Bacteria</taxon>
        <taxon>Pseudomonadati</taxon>
        <taxon>Pseudomonadota</taxon>
        <taxon>Alphaproteobacteria</taxon>
        <taxon>Rhodobacterales</taxon>
        <taxon>Paracoccaceae</taxon>
        <taxon>Paracoccus</taxon>
    </lineage>
</organism>
<gene>
    <name evidence="4" type="ORF">JHW45_02755</name>
</gene>
<proteinExistence type="inferred from homology"/>
<feature type="chain" id="PRO_5047351927" evidence="2">
    <location>
        <begin position="19"/>
        <end position="352"/>
    </location>
</feature>
<dbReference type="InterPro" id="IPR036866">
    <property type="entry name" value="RibonucZ/Hydroxyglut_hydro"/>
</dbReference>
<dbReference type="NCBIfam" id="TIGR04559">
    <property type="entry name" value="SoxH_rel_PQQ_2"/>
    <property type="match status" value="1"/>
</dbReference>
<dbReference type="EMBL" id="CP067134">
    <property type="protein sequence ID" value="WCR11341.1"/>
    <property type="molecule type" value="Genomic_DNA"/>
</dbReference>
<comment type="similarity">
    <text evidence="1">Belongs to the metallo-beta-lactamase superfamily. Class-B beta-lactamase family.</text>
</comment>
<evidence type="ECO:0000256" key="1">
    <source>
        <dbReference type="ARBA" id="ARBA00005250"/>
    </source>
</evidence>
<protein>
    <submittedName>
        <fullName evidence="4">Quinoprotein relay system zinc metallohydrolase 2</fullName>
    </submittedName>
</protein>
<dbReference type="InterPro" id="IPR030829">
    <property type="entry name" value="SoxH-rel_PQQ_2"/>
</dbReference>
<reference evidence="4 5" key="1">
    <citation type="submission" date="2021-01" db="EMBL/GenBank/DDBJ databases">
        <title>Biogeographic distribution of Paracoccus.</title>
        <authorList>
            <person name="Hollensteiner J."/>
            <person name="Leineberger J."/>
            <person name="Brinkhoff T."/>
            <person name="Daniel R."/>
        </authorList>
    </citation>
    <scope>NUCLEOTIDE SEQUENCE [LARGE SCALE GENOMIC DNA]</scope>
    <source>
        <strain evidence="4 5">LMG25392</strain>
    </source>
</reference>
<evidence type="ECO:0000313" key="5">
    <source>
        <dbReference type="Proteomes" id="UP001218412"/>
    </source>
</evidence>
<name>A0ABY7SWE8_9RHOB</name>
<dbReference type="Gene3D" id="3.60.15.10">
    <property type="entry name" value="Ribonuclease Z/Hydroxyacylglutathione hydrolase-like"/>
    <property type="match status" value="1"/>
</dbReference>
<dbReference type="CDD" id="cd16282">
    <property type="entry name" value="metallo-hydrolase-like_MBL-fold"/>
    <property type="match status" value="1"/>
</dbReference>
<dbReference type="PANTHER" id="PTHR42951">
    <property type="entry name" value="METALLO-BETA-LACTAMASE DOMAIN-CONTAINING"/>
    <property type="match status" value="1"/>
</dbReference>
<dbReference type="InterPro" id="IPR001279">
    <property type="entry name" value="Metallo-B-lactamas"/>
</dbReference>
<dbReference type="SUPFAM" id="SSF56281">
    <property type="entry name" value="Metallo-hydrolase/oxidoreductase"/>
    <property type="match status" value="1"/>
</dbReference>
<keyword evidence="2" id="KW-0732">Signal</keyword>
<dbReference type="Pfam" id="PF00753">
    <property type="entry name" value="Lactamase_B"/>
    <property type="match status" value="1"/>
</dbReference>
<dbReference type="InterPro" id="IPR050855">
    <property type="entry name" value="NDM-1-like"/>
</dbReference>